<dbReference type="EMBL" id="KN730645">
    <property type="protein sequence ID" value="KIH60771.1"/>
    <property type="molecule type" value="Genomic_DNA"/>
</dbReference>
<dbReference type="Proteomes" id="UP000054047">
    <property type="component" value="Unassembled WGS sequence"/>
</dbReference>
<evidence type="ECO:0000313" key="1">
    <source>
        <dbReference type="EMBL" id="KIH60771.1"/>
    </source>
</evidence>
<proteinExistence type="predicted"/>
<protein>
    <submittedName>
        <fullName evidence="1">Uncharacterized protein</fullName>
    </submittedName>
</protein>
<evidence type="ECO:0000313" key="2">
    <source>
        <dbReference type="Proteomes" id="UP000054047"/>
    </source>
</evidence>
<keyword evidence="2" id="KW-1185">Reference proteome</keyword>
<name>A0A0C2GUC7_9BILA</name>
<reference evidence="1 2" key="1">
    <citation type="submission" date="2013-12" db="EMBL/GenBank/DDBJ databases">
        <title>Draft genome of the parsitic nematode Ancylostoma duodenale.</title>
        <authorList>
            <person name="Mitreva M."/>
        </authorList>
    </citation>
    <scope>NUCLEOTIDE SEQUENCE [LARGE SCALE GENOMIC DNA]</scope>
    <source>
        <strain evidence="1 2">Zhejiang</strain>
    </source>
</reference>
<accession>A0A0C2GUC7</accession>
<dbReference type="AlphaFoldDB" id="A0A0C2GUC7"/>
<dbReference type="OrthoDB" id="5832087at2759"/>
<sequence>MRMLRWMGGITQLDRICNQDVQQRFGVVAIADKLREARLRWRNLHIVVHIRGASGASIYLRRWIYEPDGFLRIKPDDELIRSTDVWQIQEVLKNEVSASRSSAR</sequence>
<organism evidence="1 2">
    <name type="scientific">Ancylostoma duodenale</name>
    <dbReference type="NCBI Taxonomy" id="51022"/>
    <lineage>
        <taxon>Eukaryota</taxon>
        <taxon>Metazoa</taxon>
        <taxon>Ecdysozoa</taxon>
        <taxon>Nematoda</taxon>
        <taxon>Chromadorea</taxon>
        <taxon>Rhabditida</taxon>
        <taxon>Rhabditina</taxon>
        <taxon>Rhabditomorpha</taxon>
        <taxon>Strongyloidea</taxon>
        <taxon>Ancylostomatidae</taxon>
        <taxon>Ancylostomatinae</taxon>
        <taxon>Ancylostoma</taxon>
    </lineage>
</organism>
<gene>
    <name evidence="1" type="ORF">ANCDUO_08966</name>
</gene>